<dbReference type="GO" id="GO:0009306">
    <property type="term" value="P:protein secretion"/>
    <property type="evidence" value="ECO:0007669"/>
    <property type="project" value="TreeGrafter"/>
</dbReference>
<dbReference type="EMBL" id="CAJOBI010179739">
    <property type="protein sequence ID" value="CAF4921397.1"/>
    <property type="molecule type" value="Genomic_DNA"/>
</dbReference>
<dbReference type="GO" id="GO:0030126">
    <property type="term" value="C:COPI vesicle coat"/>
    <property type="evidence" value="ECO:0007669"/>
    <property type="project" value="TreeGrafter"/>
</dbReference>
<dbReference type="InterPro" id="IPR002553">
    <property type="entry name" value="Clathrin/coatomer_adapt-like_N"/>
</dbReference>
<dbReference type="GO" id="GO:0005793">
    <property type="term" value="C:endoplasmic reticulum-Golgi intermediate compartment"/>
    <property type="evidence" value="ECO:0007669"/>
    <property type="project" value="TreeGrafter"/>
</dbReference>
<dbReference type="GO" id="GO:0000139">
    <property type="term" value="C:Golgi membrane"/>
    <property type="evidence" value="ECO:0007669"/>
    <property type="project" value="TreeGrafter"/>
</dbReference>
<proteinExistence type="predicted"/>
<name>A0A8S3D012_9BILA</name>
<dbReference type="Pfam" id="PF01602">
    <property type="entry name" value="Adaptin_N"/>
    <property type="match status" value="1"/>
</dbReference>
<dbReference type="SUPFAM" id="SSF48371">
    <property type="entry name" value="ARM repeat"/>
    <property type="match status" value="1"/>
</dbReference>
<comment type="caution">
    <text evidence="3">The sequence shown here is derived from an EMBL/GenBank/DDBJ whole genome shotgun (WGS) entry which is preliminary data.</text>
</comment>
<dbReference type="GO" id="GO:0006888">
    <property type="term" value="P:endoplasmic reticulum to Golgi vesicle-mediated transport"/>
    <property type="evidence" value="ECO:0007669"/>
    <property type="project" value="TreeGrafter"/>
</dbReference>
<dbReference type="GO" id="GO:0006886">
    <property type="term" value="P:intracellular protein transport"/>
    <property type="evidence" value="ECO:0007669"/>
    <property type="project" value="InterPro"/>
</dbReference>
<protein>
    <recommendedName>
        <fullName evidence="1">Clathrin/coatomer adaptor adaptin-like N-terminal domain-containing protein</fullName>
    </recommendedName>
</protein>
<reference evidence="3" key="1">
    <citation type="submission" date="2021-02" db="EMBL/GenBank/DDBJ databases">
        <authorList>
            <person name="Nowell W R."/>
        </authorList>
    </citation>
    <scope>NUCLEOTIDE SEQUENCE</scope>
</reference>
<dbReference type="PANTHER" id="PTHR10261">
    <property type="entry name" value="COATOMER SUBUNIT GAMMA"/>
    <property type="match status" value="1"/>
</dbReference>
<dbReference type="EMBL" id="CAJOBI010083527">
    <property type="protein sequence ID" value="CAF4508293.1"/>
    <property type="molecule type" value="Genomic_DNA"/>
</dbReference>
<dbReference type="GO" id="GO:0006891">
    <property type="term" value="P:intra-Golgi vesicle-mediated transport"/>
    <property type="evidence" value="ECO:0007669"/>
    <property type="project" value="TreeGrafter"/>
</dbReference>
<organism evidence="3 4">
    <name type="scientific">Rotaria magnacalcarata</name>
    <dbReference type="NCBI Taxonomy" id="392030"/>
    <lineage>
        <taxon>Eukaryota</taxon>
        <taxon>Metazoa</taxon>
        <taxon>Spiralia</taxon>
        <taxon>Gnathifera</taxon>
        <taxon>Rotifera</taxon>
        <taxon>Eurotatoria</taxon>
        <taxon>Bdelloidea</taxon>
        <taxon>Philodinida</taxon>
        <taxon>Philodinidae</taxon>
        <taxon>Rotaria</taxon>
    </lineage>
</organism>
<sequence>MYDFIDSCLRHKNEMVIYEAASTIVSLKCVTPKELSSAVNVLQLFISSPKPVLRYAAVRTLNK</sequence>
<dbReference type="Gene3D" id="1.25.10.10">
    <property type="entry name" value="Leucine-rich Repeat Variant"/>
    <property type="match status" value="1"/>
</dbReference>
<dbReference type="InterPro" id="IPR016024">
    <property type="entry name" value="ARM-type_fold"/>
</dbReference>
<gene>
    <name evidence="2" type="ORF">SMN809_LOCUS35235</name>
    <name evidence="3" type="ORF">SMN809_LOCUS52725</name>
</gene>
<dbReference type="InterPro" id="IPR011989">
    <property type="entry name" value="ARM-like"/>
</dbReference>
<dbReference type="Proteomes" id="UP000676336">
    <property type="component" value="Unassembled WGS sequence"/>
</dbReference>
<accession>A0A8S3D012</accession>
<evidence type="ECO:0000313" key="2">
    <source>
        <dbReference type="EMBL" id="CAF4508293.1"/>
    </source>
</evidence>
<feature type="non-terminal residue" evidence="3">
    <location>
        <position position="63"/>
    </location>
</feature>
<evidence type="ECO:0000313" key="3">
    <source>
        <dbReference type="EMBL" id="CAF4921397.1"/>
    </source>
</evidence>
<dbReference type="AlphaFoldDB" id="A0A8S3D012"/>
<feature type="domain" description="Clathrin/coatomer adaptor adaptin-like N-terminal" evidence="1">
    <location>
        <begin position="2"/>
        <end position="63"/>
    </location>
</feature>
<dbReference type="PANTHER" id="PTHR10261:SF0">
    <property type="entry name" value="COATOMER SUBUNIT GAMMA-2"/>
    <property type="match status" value="1"/>
</dbReference>
<evidence type="ECO:0000313" key="4">
    <source>
        <dbReference type="Proteomes" id="UP000676336"/>
    </source>
</evidence>
<dbReference type="GO" id="GO:0005783">
    <property type="term" value="C:endoplasmic reticulum"/>
    <property type="evidence" value="ECO:0007669"/>
    <property type="project" value="TreeGrafter"/>
</dbReference>
<evidence type="ECO:0000259" key="1">
    <source>
        <dbReference type="Pfam" id="PF01602"/>
    </source>
</evidence>
<dbReference type="InterPro" id="IPR017106">
    <property type="entry name" value="Coatomer_gsu"/>
</dbReference>